<organism evidence="1 2">
    <name type="scientific">Macrophomina phaseolina (strain MS6)</name>
    <name type="common">Charcoal rot fungus</name>
    <dbReference type="NCBI Taxonomy" id="1126212"/>
    <lineage>
        <taxon>Eukaryota</taxon>
        <taxon>Fungi</taxon>
        <taxon>Dikarya</taxon>
        <taxon>Ascomycota</taxon>
        <taxon>Pezizomycotina</taxon>
        <taxon>Dothideomycetes</taxon>
        <taxon>Dothideomycetes incertae sedis</taxon>
        <taxon>Botryosphaeriales</taxon>
        <taxon>Botryosphaeriaceae</taxon>
        <taxon>Macrophomina</taxon>
    </lineage>
</organism>
<dbReference type="Proteomes" id="UP000007129">
    <property type="component" value="Unassembled WGS sequence"/>
</dbReference>
<name>K2RX40_MACPH</name>
<sequence>MLKQEWCLTTSELGSNPANWVCSHGISEKSNRGQHHWKNAASNTAVVLHPGSFLLSECFSQMPRRHRVLSVTTLSEVDRPQCWNTWSRIITTTSILALLSFSRLTIIAASVPCLPHLLPAPPCSAFHHLPRQLLPFLAPFHSVQRSYRRH</sequence>
<dbReference type="VEuPathDB" id="FungiDB:MPH_03201"/>
<gene>
    <name evidence="1" type="ORF">MPH_03201</name>
</gene>
<dbReference type="AlphaFoldDB" id="K2RX40"/>
<dbReference type="EMBL" id="AHHD01000163">
    <property type="protein sequence ID" value="EKG19338.1"/>
    <property type="molecule type" value="Genomic_DNA"/>
</dbReference>
<comment type="caution">
    <text evidence="1">The sequence shown here is derived from an EMBL/GenBank/DDBJ whole genome shotgun (WGS) entry which is preliminary data.</text>
</comment>
<protein>
    <submittedName>
        <fullName evidence="1">Uncharacterized protein</fullName>
    </submittedName>
</protein>
<dbReference type="HOGENOM" id="CLU_1740883_0_0_1"/>
<dbReference type="InParanoid" id="K2RX40"/>
<evidence type="ECO:0000313" key="1">
    <source>
        <dbReference type="EMBL" id="EKG19338.1"/>
    </source>
</evidence>
<reference evidence="1 2" key="1">
    <citation type="journal article" date="2012" name="BMC Genomics">
        <title>Tools to kill: Genome of one of the most destructive plant pathogenic fungi Macrophomina phaseolina.</title>
        <authorList>
            <person name="Islam M.S."/>
            <person name="Haque M.S."/>
            <person name="Islam M.M."/>
            <person name="Emdad E.M."/>
            <person name="Halim A."/>
            <person name="Hossen Q.M.M."/>
            <person name="Hossain M.Z."/>
            <person name="Ahmed B."/>
            <person name="Rahim S."/>
            <person name="Rahman M.S."/>
            <person name="Alam M.M."/>
            <person name="Hou S."/>
            <person name="Wan X."/>
            <person name="Saito J.A."/>
            <person name="Alam M."/>
        </authorList>
    </citation>
    <scope>NUCLEOTIDE SEQUENCE [LARGE SCALE GENOMIC DNA]</scope>
    <source>
        <strain evidence="1 2">MS6</strain>
    </source>
</reference>
<accession>K2RX40</accession>
<evidence type="ECO:0000313" key="2">
    <source>
        <dbReference type="Proteomes" id="UP000007129"/>
    </source>
</evidence>
<proteinExistence type="predicted"/>